<accession>S0DI78</accession>
<evidence type="ECO:0000313" key="2">
    <source>
        <dbReference type="EMBL" id="CCT62044.1"/>
    </source>
</evidence>
<dbReference type="AlphaFoldDB" id="S0DI78"/>
<evidence type="ECO:0000256" key="1">
    <source>
        <dbReference type="SAM" id="MobiDB-lite"/>
    </source>
</evidence>
<dbReference type="GeneID" id="35394930"/>
<dbReference type="Proteomes" id="UP000016800">
    <property type="component" value="Chromosome I"/>
</dbReference>
<feature type="region of interest" description="Disordered" evidence="1">
    <location>
        <begin position="82"/>
        <end position="103"/>
    </location>
</feature>
<dbReference type="HOGENOM" id="CLU_2263977_0_0_1"/>
<dbReference type="VEuPathDB" id="FungiDB:FFUJ_01445"/>
<sequence>MDMRALPVAMVGSAGRSVWTDVADALAYQGKGLIKVPSYNRGRTKIGLHSPFKAPVAAGQSKVPRSMQFMSACIHLSIGQLNLDAGEPGNGTPEREQGQGLRR</sequence>
<gene>
    <name evidence="2" type="ORF">FFUJ_01445</name>
</gene>
<protein>
    <submittedName>
        <fullName evidence="2">Uncharacterized protein</fullName>
    </submittedName>
</protein>
<name>S0DI78_GIBF5</name>
<reference evidence="3" key="1">
    <citation type="journal article" date="2013" name="PLoS Pathog.">
        <title>Deciphering the cryptic genome: genome-wide analyses of the rice pathogen Fusarium fujikuroi reveal complex regulation of secondary metabolism and novel metabolites.</title>
        <authorList>
            <person name="Wiemann P."/>
            <person name="Sieber C.M."/>
            <person name="von Bargen K.W."/>
            <person name="Studt L."/>
            <person name="Niehaus E.M."/>
            <person name="Espino J.J."/>
            <person name="Huss K."/>
            <person name="Michielse C.B."/>
            <person name="Albermann S."/>
            <person name="Wagner D."/>
            <person name="Bergner S.V."/>
            <person name="Connolly L.R."/>
            <person name="Fischer A."/>
            <person name="Reuter G."/>
            <person name="Kleigrewe K."/>
            <person name="Bald T."/>
            <person name="Wingfield B.D."/>
            <person name="Ophir R."/>
            <person name="Freeman S."/>
            <person name="Hippler M."/>
            <person name="Smith K.M."/>
            <person name="Brown D.W."/>
            <person name="Proctor R.H."/>
            <person name="Munsterkotter M."/>
            <person name="Freitag M."/>
            <person name="Humpf H.U."/>
            <person name="Guldener U."/>
            <person name="Tudzynski B."/>
        </authorList>
    </citation>
    <scope>NUCLEOTIDE SEQUENCE [LARGE SCALE GENOMIC DNA]</scope>
    <source>
        <strain evidence="3">CBS 195.34 / IMI 58289 / NRRL A-6831</strain>
    </source>
</reference>
<evidence type="ECO:0000313" key="3">
    <source>
        <dbReference type="Proteomes" id="UP000016800"/>
    </source>
</evidence>
<organism evidence="2 3">
    <name type="scientific">Gibberella fujikuroi (strain CBS 195.34 / IMI 58289 / NRRL A-6831)</name>
    <name type="common">Bakanae and foot rot disease fungus</name>
    <name type="synonym">Fusarium fujikuroi</name>
    <dbReference type="NCBI Taxonomy" id="1279085"/>
    <lineage>
        <taxon>Eukaryota</taxon>
        <taxon>Fungi</taxon>
        <taxon>Dikarya</taxon>
        <taxon>Ascomycota</taxon>
        <taxon>Pezizomycotina</taxon>
        <taxon>Sordariomycetes</taxon>
        <taxon>Hypocreomycetidae</taxon>
        <taxon>Hypocreales</taxon>
        <taxon>Nectriaceae</taxon>
        <taxon>Fusarium</taxon>
        <taxon>Fusarium fujikuroi species complex</taxon>
    </lineage>
</organism>
<keyword evidence="3" id="KW-1185">Reference proteome</keyword>
<dbReference type="RefSeq" id="XP_023424125.1">
    <property type="nucleotide sequence ID" value="XM_023578628.1"/>
</dbReference>
<proteinExistence type="predicted"/>
<dbReference type="EMBL" id="HF679023">
    <property type="protein sequence ID" value="CCT62044.1"/>
    <property type="molecule type" value="Genomic_DNA"/>
</dbReference>